<evidence type="ECO:0000256" key="6">
    <source>
        <dbReference type="ARBA" id="ARBA00022777"/>
    </source>
</evidence>
<dbReference type="InterPro" id="IPR042521">
    <property type="entry name" value="DYRK"/>
</dbReference>
<accession>A0ABR2GMT6</accession>
<comment type="catalytic activity">
    <reaction evidence="10">
        <text>L-tyrosyl-[protein] + ATP = O-phospho-L-tyrosyl-[protein] + ADP + H(+)</text>
        <dbReference type="Rhea" id="RHEA:10596"/>
        <dbReference type="Rhea" id="RHEA-COMP:10136"/>
        <dbReference type="Rhea" id="RHEA-COMP:20101"/>
        <dbReference type="ChEBI" id="CHEBI:15378"/>
        <dbReference type="ChEBI" id="CHEBI:30616"/>
        <dbReference type="ChEBI" id="CHEBI:46858"/>
        <dbReference type="ChEBI" id="CHEBI:61978"/>
        <dbReference type="ChEBI" id="CHEBI:456216"/>
        <dbReference type="EC" id="2.7.12.1"/>
    </reaction>
</comment>
<keyword evidence="7 11" id="KW-0067">ATP-binding</keyword>
<evidence type="ECO:0000259" key="13">
    <source>
        <dbReference type="PROSITE" id="PS50011"/>
    </source>
</evidence>
<reference evidence="14 16" key="1">
    <citation type="submission" date="2024-04" db="EMBL/GenBank/DDBJ databases">
        <title>Tritrichomonas musculus Genome.</title>
        <authorList>
            <person name="Alves-Ferreira E."/>
            <person name="Grigg M."/>
            <person name="Lorenzi H."/>
            <person name="Galac M."/>
        </authorList>
    </citation>
    <scope>NUCLEOTIDE SEQUENCE [LARGE SCALE GENOMIC DNA]</scope>
    <source>
        <strain evidence="14 16">EAF2021</strain>
    </source>
</reference>
<evidence type="ECO:0000256" key="8">
    <source>
        <dbReference type="ARBA" id="ARBA00049003"/>
    </source>
</evidence>
<evidence type="ECO:0000256" key="2">
    <source>
        <dbReference type="ARBA" id="ARBA00013203"/>
    </source>
</evidence>
<dbReference type="PROSITE" id="PS50011">
    <property type="entry name" value="PROTEIN_KINASE_DOM"/>
    <property type="match status" value="1"/>
</dbReference>
<dbReference type="InterPro" id="IPR011009">
    <property type="entry name" value="Kinase-like_dom_sf"/>
</dbReference>
<dbReference type="Pfam" id="PF00069">
    <property type="entry name" value="Pkinase"/>
    <property type="match status" value="2"/>
</dbReference>
<keyword evidence="16" id="KW-1185">Reference proteome</keyword>
<feature type="region of interest" description="Disordered" evidence="12">
    <location>
        <begin position="368"/>
        <end position="389"/>
    </location>
</feature>
<feature type="compositionally biased region" description="Low complexity" evidence="12">
    <location>
        <begin position="44"/>
        <end position="59"/>
    </location>
</feature>
<dbReference type="EMBL" id="JAPFFF010000035">
    <property type="protein sequence ID" value="KAK8843252.1"/>
    <property type="molecule type" value="Genomic_DNA"/>
</dbReference>
<dbReference type="EC" id="2.7.12.1" evidence="2"/>
<dbReference type="Gene3D" id="1.10.510.10">
    <property type="entry name" value="Transferase(Phosphotransferase) domain 1"/>
    <property type="match status" value="1"/>
</dbReference>
<evidence type="ECO:0000256" key="1">
    <source>
        <dbReference type="ARBA" id="ARBA00008867"/>
    </source>
</evidence>
<dbReference type="SUPFAM" id="SSF56112">
    <property type="entry name" value="Protein kinase-like (PK-like)"/>
    <property type="match status" value="1"/>
</dbReference>
<evidence type="ECO:0000256" key="5">
    <source>
        <dbReference type="ARBA" id="ARBA00022741"/>
    </source>
</evidence>
<feature type="compositionally biased region" description="Polar residues" evidence="12">
    <location>
        <begin position="29"/>
        <end position="43"/>
    </location>
</feature>
<evidence type="ECO:0000256" key="10">
    <source>
        <dbReference type="ARBA" id="ARBA00051680"/>
    </source>
</evidence>
<evidence type="ECO:0000256" key="11">
    <source>
        <dbReference type="PROSITE-ProRule" id="PRU10141"/>
    </source>
</evidence>
<gene>
    <name evidence="14" type="ORF">M9Y10_019927</name>
    <name evidence="15" type="ORF">M9Y10_025107</name>
</gene>
<dbReference type="PROSITE" id="PS00107">
    <property type="entry name" value="PROTEIN_KINASE_ATP"/>
    <property type="match status" value="1"/>
</dbReference>
<comment type="similarity">
    <text evidence="1">Belongs to the protein kinase superfamily. CMGC Ser/Thr protein kinase family. MNB/DYRK subfamily.</text>
</comment>
<dbReference type="EMBL" id="JAPFFF010000251">
    <property type="protein sequence ID" value="KAK8835006.1"/>
    <property type="molecule type" value="Genomic_DNA"/>
</dbReference>
<feature type="binding site" evidence="11">
    <location>
        <position position="217"/>
    </location>
    <ligand>
        <name>ATP</name>
        <dbReference type="ChEBI" id="CHEBI:30616"/>
    </ligand>
</feature>
<keyword evidence="3" id="KW-0723">Serine/threonine-protein kinase</keyword>
<dbReference type="PANTHER" id="PTHR24058:SF22">
    <property type="entry name" value="DUAL SPECIFICITY TYROSINE-PHOSPHORYLATION-REGULATED KINASE 4"/>
    <property type="match status" value="1"/>
</dbReference>
<dbReference type="Gene3D" id="3.30.200.20">
    <property type="entry name" value="Phosphorylase Kinase, domain 1"/>
    <property type="match status" value="1"/>
</dbReference>
<protein>
    <recommendedName>
        <fullName evidence="2">dual-specificity kinase</fullName>
        <ecNumber evidence="2">2.7.12.1</ecNumber>
    </recommendedName>
</protein>
<evidence type="ECO:0000256" key="7">
    <source>
        <dbReference type="ARBA" id="ARBA00022840"/>
    </source>
</evidence>
<comment type="caution">
    <text evidence="14">The sequence shown here is derived from an EMBL/GenBank/DDBJ whole genome shotgun (WGS) entry which is preliminary data.</text>
</comment>
<evidence type="ECO:0000313" key="15">
    <source>
        <dbReference type="EMBL" id="KAK8843252.1"/>
    </source>
</evidence>
<sequence>MSEAHPLSSKKQTIPRKENKISNIPKYSVKNNKTNKMASSSARKTNVSNKNSIKTNKNKSISEKRLDNTNEIKSQHQKNICYTPVEQNSEKVEFNNIKDDKEPIQQIQTDLNSGITYDMETKTPASPELVKKNYEKMLTKYEMTEIDNYLEIYFIGKSISKKITDSSYDQDQTLQYKAKIGDHLAYRYEILSILGTGTYGTVYKCIDHKTTEKVAIKILVNTPLMKKQSLIEIENMKLLSANASSPGTRPSVRSKSSTHNIMSSNSVESINFNSNLKHVVKMIDNFVFRNHICIVMETLGESLNDFMKRRTNARPARLQNENLNNDQQMEPLPAHLVKLIAYQIMEGLATIHRKKIIHGNLTPSNILFTNPQTENESPKKSTNNQTNENIISNSNKYTNLFTFDSEQQQPQKITPHFTISFSAIDNFTFMSQVKIIDFSSSCKQNQLIQNDAPNRCYSAPEIVIGSSYSTASDVWSAGCIIAELFIGRPLFQADNETELMCRFIETLGQPPLNVVESQCDFQPKTAKKSSSQKKRLFGDEGRLLNMPRQPVPFKTRLTSILKSSDTMMIDFLTKCLEWDKNKRMSAAKLCKHPWISGIAKQKI</sequence>
<dbReference type="InterPro" id="IPR017441">
    <property type="entry name" value="Protein_kinase_ATP_BS"/>
</dbReference>
<feature type="region of interest" description="Disordered" evidence="12">
    <location>
        <begin position="1"/>
        <end position="77"/>
    </location>
</feature>
<keyword evidence="6" id="KW-0418">Kinase</keyword>
<dbReference type="InterPro" id="IPR050494">
    <property type="entry name" value="Ser_Thr_dual-spec_kinase"/>
</dbReference>
<comment type="catalytic activity">
    <reaction evidence="9">
        <text>L-threonyl-[protein] + ATP = O-phospho-L-threonyl-[protein] + ADP + H(+)</text>
        <dbReference type="Rhea" id="RHEA:46608"/>
        <dbReference type="Rhea" id="RHEA-COMP:11060"/>
        <dbReference type="Rhea" id="RHEA-COMP:11605"/>
        <dbReference type="ChEBI" id="CHEBI:15378"/>
        <dbReference type="ChEBI" id="CHEBI:30013"/>
        <dbReference type="ChEBI" id="CHEBI:30616"/>
        <dbReference type="ChEBI" id="CHEBI:61977"/>
        <dbReference type="ChEBI" id="CHEBI:456216"/>
        <dbReference type="EC" id="2.7.12.1"/>
    </reaction>
</comment>
<dbReference type="PANTHER" id="PTHR24058">
    <property type="entry name" value="DUAL SPECIFICITY PROTEIN KINASE"/>
    <property type="match status" value="1"/>
</dbReference>
<dbReference type="InterPro" id="IPR000719">
    <property type="entry name" value="Prot_kinase_dom"/>
</dbReference>
<keyword evidence="4" id="KW-0808">Transferase</keyword>
<feature type="compositionally biased region" description="Basic and acidic residues" evidence="12">
    <location>
        <begin position="60"/>
        <end position="74"/>
    </location>
</feature>
<evidence type="ECO:0000256" key="12">
    <source>
        <dbReference type="SAM" id="MobiDB-lite"/>
    </source>
</evidence>
<organism evidence="14 16">
    <name type="scientific">Tritrichomonas musculus</name>
    <dbReference type="NCBI Taxonomy" id="1915356"/>
    <lineage>
        <taxon>Eukaryota</taxon>
        <taxon>Metamonada</taxon>
        <taxon>Parabasalia</taxon>
        <taxon>Tritrichomonadida</taxon>
        <taxon>Tritrichomonadidae</taxon>
        <taxon>Tritrichomonas</taxon>
    </lineage>
</organism>
<dbReference type="Gene3D" id="3.30.10.30">
    <property type="entry name" value="DYRK"/>
    <property type="match status" value="1"/>
</dbReference>
<dbReference type="Proteomes" id="UP001470230">
    <property type="component" value="Unassembled WGS sequence"/>
</dbReference>
<evidence type="ECO:0000256" key="4">
    <source>
        <dbReference type="ARBA" id="ARBA00022679"/>
    </source>
</evidence>
<feature type="domain" description="Protein kinase" evidence="13">
    <location>
        <begin position="188"/>
        <end position="595"/>
    </location>
</feature>
<comment type="catalytic activity">
    <reaction evidence="8">
        <text>L-seryl-[protein] + ATP = O-phospho-L-seryl-[protein] + ADP + H(+)</text>
        <dbReference type="Rhea" id="RHEA:17989"/>
        <dbReference type="Rhea" id="RHEA-COMP:9863"/>
        <dbReference type="Rhea" id="RHEA-COMP:11604"/>
        <dbReference type="ChEBI" id="CHEBI:15378"/>
        <dbReference type="ChEBI" id="CHEBI:29999"/>
        <dbReference type="ChEBI" id="CHEBI:30616"/>
        <dbReference type="ChEBI" id="CHEBI:83421"/>
        <dbReference type="ChEBI" id="CHEBI:456216"/>
        <dbReference type="EC" id="2.7.12.1"/>
    </reaction>
</comment>
<evidence type="ECO:0000313" key="14">
    <source>
        <dbReference type="EMBL" id="KAK8835006.1"/>
    </source>
</evidence>
<evidence type="ECO:0000256" key="9">
    <source>
        <dbReference type="ARBA" id="ARBA00049308"/>
    </source>
</evidence>
<evidence type="ECO:0000313" key="16">
    <source>
        <dbReference type="Proteomes" id="UP001470230"/>
    </source>
</evidence>
<name>A0ABR2GMT6_9EUKA</name>
<proteinExistence type="inferred from homology"/>
<evidence type="ECO:0000256" key="3">
    <source>
        <dbReference type="ARBA" id="ARBA00022527"/>
    </source>
</evidence>
<keyword evidence="5 11" id="KW-0547">Nucleotide-binding</keyword>